<protein>
    <recommendedName>
        <fullName evidence="5">Inner membrane-spanning protein YciB</fullName>
    </recommendedName>
</protein>
<evidence type="ECO:0000256" key="5">
    <source>
        <dbReference type="HAMAP-Rule" id="MF_00189"/>
    </source>
</evidence>
<keyword evidence="4 5" id="KW-0472">Membrane</keyword>
<name>A0AAN0RL75_9RHOB</name>
<feature type="transmembrane region" description="Helical" evidence="5">
    <location>
        <begin position="74"/>
        <end position="90"/>
    </location>
</feature>
<feature type="transmembrane region" description="Helical" evidence="5">
    <location>
        <begin position="168"/>
        <end position="191"/>
    </location>
</feature>
<dbReference type="KEGG" id="ptp:RCA23_c27510"/>
<evidence type="ECO:0000256" key="3">
    <source>
        <dbReference type="ARBA" id="ARBA00022989"/>
    </source>
</evidence>
<evidence type="ECO:0000313" key="7">
    <source>
        <dbReference type="Proteomes" id="UP000028680"/>
    </source>
</evidence>
<evidence type="ECO:0000256" key="2">
    <source>
        <dbReference type="ARBA" id="ARBA00022692"/>
    </source>
</evidence>
<dbReference type="AlphaFoldDB" id="A0AAN0RL75"/>
<keyword evidence="2 5" id="KW-0812">Transmembrane</keyword>
<sequence length="199" mass="22515">MSDENLPKWVKPLLEFGPVLAFFVAYLKMKGTSYSLGGSDYDGFILVTALFVPLLLLCTAILWKLTGKISPMQIMTALLVTVFGGLTVWLNDPQFIKMKPTLIYLIFAGLLGFGLLRGQSYLRLVMQDALPMQAEGWMILTRRFTAVFFGLALLNEVIWRFFSTETWVYFKTFGLTAVLFGFFMSQAPLLAKYALEKDD</sequence>
<evidence type="ECO:0000256" key="1">
    <source>
        <dbReference type="ARBA" id="ARBA00022475"/>
    </source>
</evidence>
<comment type="subcellular location">
    <subcellularLocation>
        <location evidence="5">Cell inner membrane</location>
        <topology evidence="5">Multi-pass membrane protein</topology>
    </subcellularLocation>
</comment>
<proteinExistence type="inferred from homology"/>
<keyword evidence="5" id="KW-0997">Cell inner membrane</keyword>
<dbReference type="HAMAP" id="MF_00189">
    <property type="entry name" value="YciB"/>
    <property type="match status" value="1"/>
</dbReference>
<feature type="transmembrane region" description="Helical" evidence="5">
    <location>
        <begin position="12"/>
        <end position="29"/>
    </location>
</feature>
<dbReference type="PANTHER" id="PTHR36917:SF1">
    <property type="entry name" value="INNER MEMBRANE-SPANNING PROTEIN YCIB"/>
    <property type="match status" value="1"/>
</dbReference>
<feature type="transmembrane region" description="Helical" evidence="5">
    <location>
        <begin position="102"/>
        <end position="122"/>
    </location>
</feature>
<comment type="similarity">
    <text evidence="5">Belongs to the YciB family.</text>
</comment>
<keyword evidence="7" id="KW-1185">Reference proteome</keyword>
<dbReference type="GeneID" id="93368524"/>
<dbReference type="GO" id="GO:0005886">
    <property type="term" value="C:plasma membrane"/>
    <property type="evidence" value="ECO:0007669"/>
    <property type="project" value="UniProtKB-SubCell"/>
</dbReference>
<evidence type="ECO:0000313" key="6">
    <source>
        <dbReference type="EMBL" id="AII88259.1"/>
    </source>
</evidence>
<dbReference type="InterPro" id="IPR006008">
    <property type="entry name" value="YciB"/>
</dbReference>
<evidence type="ECO:0000256" key="4">
    <source>
        <dbReference type="ARBA" id="ARBA00023136"/>
    </source>
</evidence>
<dbReference type="Proteomes" id="UP000028680">
    <property type="component" value="Chromosome"/>
</dbReference>
<dbReference type="PANTHER" id="PTHR36917">
    <property type="entry name" value="INTRACELLULAR SEPTATION PROTEIN A-RELATED"/>
    <property type="match status" value="1"/>
</dbReference>
<keyword evidence="1 5" id="KW-1003">Cell membrane</keyword>
<accession>A0AAN0RL75</accession>
<dbReference type="EMBL" id="CP003984">
    <property type="protein sequence ID" value="AII88259.1"/>
    <property type="molecule type" value="Genomic_DNA"/>
</dbReference>
<organism evidence="6 7">
    <name type="scientific">Planktomarina temperata RCA23</name>
    <dbReference type="NCBI Taxonomy" id="666509"/>
    <lineage>
        <taxon>Bacteria</taxon>
        <taxon>Pseudomonadati</taxon>
        <taxon>Pseudomonadota</taxon>
        <taxon>Alphaproteobacteria</taxon>
        <taxon>Rhodobacterales</taxon>
        <taxon>Paracoccaceae</taxon>
        <taxon>Planktomarina</taxon>
    </lineage>
</organism>
<comment type="function">
    <text evidence="5">Plays a role in cell envelope biogenesis, maintenance of cell envelope integrity and membrane homeostasis.</text>
</comment>
<dbReference type="RefSeq" id="WP_044050837.1">
    <property type="nucleotide sequence ID" value="NZ_CP003984.1"/>
</dbReference>
<feature type="transmembrane region" description="Helical" evidence="5">
    <location>
        <begin position="143"/>
        <end position="162"/>
    </location>
</feature>
<reference evidence="6 7" key="1">
    <citation type="journal article" date="2014" name="ISME J.">
        <title>Adaptation of an abundant Roseobacter RCA organism to pelagic systems revealed by genomic and transcriptomic analyses.</title>
        <authorList>
            <person name="Voget S."/>
            <person name="Wemheuer B."/>
            <person name="Brinkhoff T."/>
            <person name="Vollmers J."/>
            <person name="Dietrich S."/>
            <person name="Giebel H.A."/>
            <person name="Beardsley C."/>
            <person name="Sardemann C."/>
            <person name="Bakenhus I."/>
            <person name="Billerbeck S."/>
            <person name="Daniel R."/>
            <person name="Simon M."/>
        </authorList>
    </citation>
    <scope>NUCLEOTIDE SEQUENCE [LARGE SCALE GENOMIC DNA]</scope>
    <source>
        <strain evidence="6 7">RCA23</strain>
    </source>
</reference>
<gene>
    <name evidence="5" type="primary">yciB</name>
    <name evidence="6" type="ORF">RCA23_c27510</name>
</gene>
<keyword evidence="3 5" id="KW-1133">Transmembrane helix</keyword>
<dbReference type="Pfam" id="PF04279">
    <property type="entry name" value="IspA"/>
    <property type="match status" value="1"/>
</dbReference>
<feature type="transmembrane region" description="Helical" evidence="5">
    <location>
        <begin position="41"/>
        <end position="62"/>
    </location>
</feature>